<reference evidence="2 3" key="1">
    <citation type="journal article" date="2024" name="Insects">
        <title>An Improved Chromosome-Level Genome Assembly of the Firefly Pyrocoelia pectoralis.</title>
        <authorList>
            <person name="Fu X."/>
            <person name="Meyer-Rochow V.B."/>
            <person name="Ballantyne L."/>
            <person name="Zhu X."/>
        </authorList>
    </citation>
    <scope>NUCLEOTIDE SEQUENCE [LARGE SCALE GENOMIC DNA]</scope>
    <source>
        <strain evidence="2">XCY_ONT2</strain>
    </source>
</reference>
<keyword evidence="3" id="KW-1185">Reference proteome</keyword>
<dbReference type="Proteomes" id="UP001329430">
    <property type="component" value="Chromosome 5"/>
</dbReference>
<evidence type="ECO:0000313" key="2">
    <source>
        <dbReference type="EMBL" id="KAK5643920.1"/>
    </source>
</evidence>
<comment type="caution">
    <text evidence="2">The sequence shown here is derived from an EMBL/GenBank/DDBJ whole genome shotgun (WGS) entry which is preliminary data.</text>
</comment>
<organism evidence="2 3">
    <name type="scientific">Pyrocoelia pectoralis</name>
    <dbReference type="NCBI Taxonomy" id="417401"/>
    <lineage>
        <taxon>Eukaryota</taxon>
        <taxon>Metazoa</taxon>
        <taxon>Ecdysozoa</taxon>
        <taxon>Arthropoda</taxon>
        <taxon>Hexapoda</taxon>
        <taxon>Insecta</taxon>
        <taxon>Pterygota</taxon>
        <taxon>Neoptera</taxon>
        <taxon>Endopterygota</taxon>
        <taxon>Coleoptera</taxon>
        <taxon>Polyphaga</taxon>
        <taxon>Elateriformia</taxon>
        <taxon>Elateroidea</taxon>
        <taxon>Lampyridae</taxon>
        <taxon>Lampyrinae</taxon>
        <taxon>Pyrocoelia</taxon>
    </lineage>
</organism>
<feature type="compositionally biased region" description="Basic and acidic residues" evidence="1">
    <location>
        <begin position="15"/>
        <end position="29"/>
    </location>
</feature>
<proteinExistence type="predicted"/>
<dbReference type="AlphaFoldDB" id="A0AAN7V8Q9"/>
<evidence type="ECO:0000256" key="1">
    <source>
        <dbReference type="SAM" id="MobiDB-lite"/>
    </source>
</evidence>
<name>A0AAN7V8Q9_9COLE</name>
<dbReference type="EMBL" id="JAVRBK010000005">
    <property type="protein sequence ID" value="KAK5643920.1"/>
    <property type="molecule type" value="Genomic_DNA"/>
</dbReference>
<accession>A0AAN7V8Q9</accession>
<sequence>MRDEFGYNFTMNTEEQPKETSNNKEDTKYKGIHRSTNGYYGYQLVQSNEKPDEENDESMEIQYNNADPDSDIQFNNFIRPEDRLCSDPLVTTTRESGNRKRRSNCYVTEDCKKRRENGKL</sequence>
<protein>
    <submittedName>
        <fullName evidence="2">Uncharacterized protein</fullName>
    </submittedName>
</protein>
<gene>
    <name evidence="2" type="ORF">RI129_007765</name>
</gene>
<evidence type="ECO:0000313" key="3">
    <source>
        <dbReference type="Proteomes" id="UP001329430"/>
    </source>
</evidence>
<feature type="region of interest" description="Disordered" evidence="1">
    <location>
        <begin position="1"/>
        <end position="34"/>
    </location>
</feature>